<dbReference type="EMBL" id="MUBC01000004">
    <property type="protein sequence ID" value="ONM45428.1"/>
    <property type="molecule type" value="Genomic_DNA"/>
</dbReference>
<reference evidence="2 3" key="1">
    <citation type="submission" date="2017-01" db="EMBL/GenBank/DDBJ databases">
        <title>Draft genome sequence of Pseudomonas pachastrellae type strain CCUG 46540T from a deep sea.</title>
        <authorList>
            <person name="Gomila M."/>
            <person name="Mulet M."/>
            <person name="Lalucat J."/>
            <person name="Garcia-Valdes E."/>
        </authorList>
    </citation>
    <scope>NUCLEOTIDE SEQUENCE [LARGE SCALE GENOMIC DNA]</scope>
    <source>
        <strain evidence="2 3">CCUG 46540</strain>
    </source>
</reference>
<evidence type="ECO:0000313" key="2">
    <source>
        <dbReference type="EMBL" id="ONM45428.1"/>
    </source>
</evidence>
<keyword evidence="3" id="KW-1185">Reference proteome</keyword>
<dbReference type="AlphaFoldDB" id="A0A1S8DJ47"/>
<organism evidence="2 3">
    <name type="scientific">Halopseudomonas pachastrellae</name>
    <dbReference type="NCBI Taxonomy" id="254161"/>
    <lineage>
        <taxon>Bacteria</taxon>
        <taxon>Pseudomonadati</taxon>
        <taxon>Pseudomonadota</taxon>
        <taxon>Gammaproteobacteria</taxon>
        <taxon>Pseudomonadales</taxon>
        <taxon>Pseudomonadaceae</taxon>
        <taxon>Halopseudomonas</taxon>
    </lineage>
</organism>
<gene>
    <name evidence="2" type="ORF">BXT89_03110</name>
</gene>
<comment type="caution">
    <text evidence="2">The sequence shown here is derived from an EMBL/GenBank/DDBJ whole genome shotgun (WGS) entry which is preliminary data.</text>
</comment>
<sequence length="112" mass="12180">MKAITLLFITLLSPLAFAGDYATCLLDKLEGVQNDQAARSAIRLCLREHPGGINSVEKGSGRGIFGYDSGDECALDKASDTQSNVAGYQVRVACYRLYDKPLDLFDEFGIEP</sequence>
<proteinExistence type="predicted"/>
<evidence type="ECO:0000313" key="3">
    <source>
        <dbReference type="Proteomes" id="UP000242847"/>
    </source>
</evidence>
<feature type="signal peptide" evidence="1">
    <location>
        <begin position="1"/>
        <end position="18"/>
    </location>
</feature>
<evidence type="ECO:0000256" key="1">
    <source>
        <dbReference type="SAM" id="SignalP"/>
    </source>
</evidence>
<protein>
    <submittedName>
        <fullName evidence="2">Uncharacterized protein</fullName>
    </submittedName>
</protein>
<feature type="chain" id="PRO_5012865429" evidence="1">
    <location>
        <begin position="19"/>
        <end position="112"/>
    </location>
</feature>
<dbReference type="Proteomes" id="UP000242847">
    <property type="component" value="Unassembled WGS sequence"/>
</dbReference>
<accession>A0A1S8DJ47</accession>
<name>A0A1S8DJ47_9GAMM</name>
<keyword evidence="1" id="KW-0732">Signal</keyword>
<dbReference type="RefSeq" id="WP_083724617.1">
    <property type="nucleotide sequence ID" value="NZ_FOUD01000001.1"/>
</dbReference>
<dbReference type="OrthoDB" id="7021674at2"/>